<dbReference type="AlphaFoldDB" id="A0A4Q9HYD7"/>
<gene>
    <name evidence="1" type="ORF">EYS09_08685</name>
</gene>
<proteinExistence type="predicted"/>
<evidence type="ECO:0000313" key="1">
    <source>
        <dbReference type="EMBL" id="TBO60055.1"/>
    </source>
</evidence>
<evidence type="ECO:0000313" key="2">
    <source>
        <dbReference type="Proteomes" id="UP000292452"/>
    </source>
</evidence>
<protein>
    <submittedName>
        <fullName evidence="1">Uncharacterized protein</fullName>
    </submittedName>
</protein>
<comment type="caution">
    <text evidence="1">The sequence shown here is derived from an EMBL/GenBank/DDBJ whole genome shotgun (WGS) entry which is preliminary data.</text>
</comment>
<name>A0A4Q9HYD7_STRKA</name>
<accession>A0A4Q9HYD7</accession>
<dbReference type="EMBL" id="SIXH01000054">
    <property type="protein sequence ID" value="TBO60055.1"/>
    <property type="molecule type" value="Genomic_DNA"/>
</dbReference>
<dbReference type="RefSeq" id="WP_131122784.1">
    <property type="nucleotide sequence ID" value="NZ_SIXH01000054.1"/>
</dbReference>
<keyword evidence="2" id="KW-1185">Reference proteome</keyword>
<sequence length="108" mass="11637">MSNIISSETLREQRPALQALDRLAEQHPGLPSAYIAGTRDLDVQVRSATHFEAWREALGIDPMAVDSREWTTGETVLAFVAQAEEAGAPVRVYVVLPALPVEAVAVAA</sequence>
<dbReference type="Proteomes" id="UP000292452">
    <property type="component" value="Unassembled WGS sequence"/>
</dbReference>
<organism evidence="1 2">
    <name type="scientific">Streptomyces kasugaensis</name>
    <dbReference type="NCBI Taxonomy" id="1946"/>
    <lineage>
        <taxon>Bacteria</taxon>
        <taxon>Bacillati</taxon>
        <taxon>Actinomycetota</taxon>
        <taxon>Actinomycetes</taxon>
        <taxon>Kitasatosporales</taxon>
        <taxon>Streptomycetaceae</taxon>
        <taxon>Streptomyces</taxon>
    </lineage>
</organism>
<reference evidence="1 2" key="1">
    <citation type="submission" date="2019-02" db="EMBL/GenBank/DDBJ databases">
        <title>Draft Genome Sequence of Streptomyces sp. AM-2504, identified by 16S rRNA comparative analysis as a Streptomyces Kasugaensis strain.</title>
        <authorList>
            <person name="Napolioni V."/>
            <person name="Giuliodori A.M."/>
            <person name="Spurio R."/>
            <person name="Fabbretti A."/>
        </authorList>
    </citation>
    <scope>NUCLEOTIDE SEQUENCE [LARGE SCALE GENOMIC DNA]</scope>
    <source>
        <strain evidence="1 2">AM-2504</strain>
    </source>
</reference>